<evidence type="ECO:0000313" key="11">
    <source>
        <dbReference type="EMBL" id="VTO18126.1"/>
    </source>
</evidence>
<feature type="binding site" evidence="8">
    <location>
        <position position="248"/>
    </location>
    <ligand>
        <name>Mn(2+)</name>
        <dbReference type="ChEBI" id="CHEBI:29035"/>
        <label>1</label>
    </ligand>
</feature>
<sequence length="486" mass="51057">MLARSAEGKALDYAPQARVLDGATAGAVGRAAEAGRFVGSTGQILDILAPQGVDAARLLVIGVGCTDFNDAEAVEIASARACRAIVTSGLSELVLDFGCTPETAARAALGARLSAYRFDNYKTRQKLDTAPSLLNLRILVDEPDAARQSYEALAALADGVVFSRDLVSEPSNILYPNAFAQRVKALESSGLEVEILGEAEMKTLGMDALLGVGQGSTRESRLAVIQWKGAADPEAAPVCFVGKGVCFDTGGISIKPSAGMDEMKTDMAGAAAAAGAMLALAGRKAKINVVAVLGLVENMPDGQAQRPGDVVKSMSGQTIEVIDTDAEGRLVLADALWYAKERFQPRVMIDLATLTGGVIVALGMDVAGLFSNDDDLADRLARAGEAEREPVWRLPLTKSYEKLIDSQIADLKNLAGRPASAITAALFLQRFVGDTPWAHIDLAAPVWRKEFTDPTVPEGATGYGVRLLNTFISGYEAGDAQGLQNS</sequence>
<comment type="catalytic activity">
    <reaction evidence="2 8">
        <text>Release of an N-terminal amino acid, preferentially leucine, but not glutamic or aspartic acids.</text>
        <dbReference type="EC" id="3.4.11.10"/>
    </reaction>
</comment>
<keyword evidence="5 8" id="KW-0645">Protease</keyword>
<dbReference type="InterPro" id="IPR023042">
    <property type="entry name" value="Peptidase_M17_leu_NH2_pept"/>
</dbReference>
<gene>
    <name evidence="11" type="primary">pepA_3</name>
    <name evidence="8" type="synonym">pepA</name>
    <name evidence="11" type="ORF">NCTC9239_02667</name>
</gene>
<dbReference type="Pfam" id="PF02789">
    <property type="entry name" value="Peptidase_M17_N"/>
    <property type="match status" value="1"/>
</dbReference>
<comment type="cofactor">
    <cofactor evidence="8">
        <name>Mn(2+)</name>
        <dbReference type="ChEBI" id="CHEBI:29035"/>
    </cofactor>
    <text evidence="8">Binds 2 manganese ions per subunit.</text>
</comment>
<dbReference type="GO" id="GO:0006508">
    <property type="term" value="P:proteolysis"/>
    <property type="evidence" value="ECO:0007669"/>
    <property type="project" value="UniProtKB-KW"/>
</dbReference>
<keyword evidence="6 8" id="KW-0378">Hydrolase</keyword>
<dbReference type="RefSeq" id="WP_252970179.1">
    <property type="nucleotide sequence ID" value="NZ_LR588407.1"/>
</dbReference>
<dbReference type="KEGG" id="bvy:NCTC9239_02667"/>
<dbReference type="HAMAP" id="MF_00181">
    <property type="entry name" value="Cytosol_peptidase_M17"/>
    <property type="match status" value="1"/>
</dbReference>
<keyword evidence="8" id="KW-0479">Metal-binding</keyword>
<dbReference type="NCBIfam" id="NF002075">
    <property type="entry name" value="PRK00913.2-2"/>
    <property type="match status" value="1"/>
</dbReference>
<evidence type="ECO:0000256" key="3">
    <source>
        <dbReference type="ARBA" id="ARBA00009528"/>
    </source>
</evidence>
<feature type="binding site" evidence="8">
    <location>
        <position position="327"/>
    </location>
    <ligand>
        <name>Mn(2+)</name>
        <dbReference type="ChEBI" id="CHEBI:29035"/>
        <label>2</label>
    </ligand>
</feature>
<evidence type="ECO:0000256" key="8">
    <source>
        <dbReference type="HAMAP-Rule" id="MF_00181"/>
    </source>
</evidence>
<dbReference type="EMBL" id="LR588407">
    <property type="protein sequence ID" value="VTO18126.1"/>
    <property type="molecule type" value="Genomic_DNA"/>
</dbReference>
<dbReference type="EC" id="3.4.11.10" evidence="8"/>
<keyword evidence="4 8" id="KW-0031">Aminopeptidase</keyword>
<dbReference type="GO" id="GO:0030145">
    <property type="term" value="F:manganese ion binding"/>
    <property type="evidence" value="ECO:0007669"/>
    <property type="project" value="UniProtKB-UniRule"/>
</dbReference>
<keyword evidence="7 8" id="KW-0464">Manganese</keyword>
<dbReference type="AlphaFoldDB" id="A0A4P1KFF5"/>
<dbReference type="Pfam" id="PF00883">
    <property type="entry name" value="Peptidase_M17"/>
    <property type="match status" value="1"/>
</dbReference>
<dbReference type="PRINTS" id="PR00481">
    <property type="entry name" value="LAMNOPPTDASE"/>
</dbReference>
<comment type="catalytic activity">
    <reaction evidence="1 8">
        <text>Release of an N-terminal amino acid, Xaa-|-Yaa-, in which Xaa is preferably Leu, but may be other amino acids including Pro although not Arg or Lys, and Yaa may be Pro. Amino acid amides and methyl esters are also readily hydrolyzed, but rates on arylamides are exceedingly low.</text>
        <dbReference type="EC" id="3.4.11.1"/>
    </reaction>
</comment>
<evidence type="ECO:0000259" key="9">
    <source>
        <dbReference type="Pfam" id="PF00883"/>
    </source>
</evidence>
<evidence type="ECO:0000259" key="10">
    <source>
        <dbReference type="Pfam" id="PF02789"/>
    </source>
</evidence>
<dbReference type="NCBIfam" id="NF002074">
    <property type="entry name" value="PRK00913.1-4"/>
    <property type="match status" value="1"/>
</dbReference>
<dbReference type="PANTHER" id="PTHR11963:SF23">
    <property type="entry name" value="CYTOSOL AMINOPEPTIDASE"/>
    <property type="match status" value="1"/>
</dbReference>
<evidence type="ECO:0000256" key="6">
    <source>
        <dbReference type="ARBA" id="ARBA00022801"/>
    </source>
</evidence>
<feature type="active site" evidence="8">
    <location>
        <position position="255"/>
    </location>
</feature>
<protein>
    <recommendedName>
        <fullName evidence="8">Probable cytosol aminopeptidase</fullName>
        <ecNumber evidence="8">3.4.11.1</ecNumber>
    </recommendedName>
    <alternativeName>
        <fullName evidence="8">Leucine aminopeptidase</fullName>
        <shortName evidence="8">LAP</shortName>
        <ecNumber evidence="8">3.4.11.10</ecNumber>
    </alternativeName>
    <alternativeName>
        <fullName evidence="8">Leucyl aminopeptidase</fullName>
    </alternativeName>
</protein>
<evidence type="ECO:0000256" key="4">
    <source>
        <dbReference type="ARBA" id="ARBA00022438"/>
    </source>
</evidence>
<evidence type="ECO:0000256" key="2">
    <source>
        <dbReference type="ARBA" id="ARBA00000967"/>
    </source>
</evidence>
<feature type="domain" description="Cytosol aminopeptidase" evidence="9">
    <location>
        <begin position="162"/>
        <end position="468"/>
    </location>
</feature>
<proteinExistence type="inferred from homology"/>
<dbReference type="InterPro" id="IPR008283">
    <property type="entry name" value="Peptidase_M17_N"/>
</dbReference>
<keyword evidence="8" id="KW-0963">Cytoplasm</keyword>
<dbReference type="GO" id="GO:0005737">
    <property type="term" value="C:cytoplasm"/>
    <property type="evidence" value="ECO:0007669"/>
    <property type="project" value="UniProtKB-SubCell"/>
</dbReference>
<dbReference type="InterPro" id="IPR011356">
    <property type="entry name" value="Leucine_aapep/pepB"/>
</dbReference>
<evidence type="ECO:0000313" key="12">
    <source>
        <dbReference type="Proteomes" id="UP000309952"/>
    </source>
</evidence>
<dbReference type="Gene3D" id="3.40.630.10">
    <property type="entry name" value="Zn peptidases"/>
    <property type="match status" value="1"/>
</dbReference>
<feature type="binding site" evidence="8">
    <location>
        <position position="266"/>
    </location>
    <ligand>
        <name>Mn(2+)</name>
        <dbReference type="ChEBI" id="CHEBI:29035"/>
        <label>2</label>
    </ligand>
</feature>
<feature type="binding site" evidence="8">
    <location>
        <position position="327"/>
    </location>
    <ligand>
        <name>Mn(2+)</name>
        <dbReference type="ChEBI" id="CHEBI:29035"/>
        <label>1</label>
    </ligand>
</feature>
<dbReference type="GO" id="GO:0070006">
    <property type="term" value="F:metalloaminopeptidase activity"/>
    <property type="evidence" value="ECO:0007669"/>
    <property type="project" value="InterPro"/>
</dbReference>
<comment type="function">
    <text evidence="8">Presumably involved in the processing and regular turnover of intracellular proteins. Catalyzes the removal of unsubstituted N-terminal amino acids from various peptides.</text>
</comment>
<dbReference type="Gene3D" id="3.40.220.10">
    <property type="entry name" value="Leucine Aminopeptidase, subunit E, domain 1"/>
    <property type="match status" value="1"/>
</dbReference>
<dbReference type="PANTHER" id="PTHR11963">
    <property type="entry name" value="LEUCINE AMINOPEPTIDASE-RELATED"/>
    <property type="match status" value="1"/>
</dbReference>
<dbReference type="CDD" id="cd00433">
    <property type="entry name" value="Peptidase_M17"/>
    <property type="match status" value="1"/>
</dbReference>
<evidence type="ECO:0000256" key="1">
    <source>
        <dbReference type="ARBA" id="ARBA00000135"/>
    </source>
</evidence>
<dbReference type="NCBIfam" id="NF002073">
    <property type="entry name" value="PRK00913.1-2"/>
    <property type="match status" value="1"/>
</dbReference>
<comment type="similarity">
    <text evidence="3 8">Belongs to the peptidase M17 family.</text>
</comment>
<feature type="binding site" evidence="8">
    <location>
        <position position="243"/>
    </location>
    <ligand>
        <name>Mn(2+)</name>
        <dbReference type="ChEBI" id="CHEBI:29035"/>
        <label>2</label>
    </ligand>
</feature>
<accession>A0A4P1KFF5</accession>
<evidence type="ECO:0000256" key="5">
    <source>
        <dbReference type="ARBA" id="ARBA00022670"/>
    </source>
</evidence>
<dbReference type="EC" id="3.4.11.1" evidence="8"/>
<dbReference type="InterPro" id="IPR000819">
    <property type="entry name" value="Peptidase_M17_C"/>
</dbReference>
<feature type="domain" description="Peptidase M17 leucyl aminopeptidase N-terminal" evidence="10">
    <location>
        <begin position="13"/>
        <end position="124"/>
    </location>
</feature>
<dbReference type="Proteomes" id="UP000309952">
    <property type="component" value="Chromosome"/>
</dbReference>
<organism evidence="11 12">
    <name type="scientific">Brevundimonas vancanneytii</name>
    <dbReference type="NCBI Taxonomy" id="1325724"/>
    <lineage>
        <taxon>Bacteria</taxon>
        <taxon>Pseudomonadati</taxon>
        <taxon>Pseudomonadota</taxon>
        <taxon>Alphaproteobacteria</taxon>
        <taxon>Caulobacterales</taxon>
        <taxon>Caulobacteraceae</taxon>
        <taxon>Brevundimonas</taxon>
    </lineage>
</organism>
<feature type="binding site" evidence="8">
    <location>
        <position position="325"/>
    </location>
    <ligand>
        <name>Mn(2+)</name>
        <dbReference type="ChEBI" id="CHEBI:29035"/>
        <label>1</label>
    </ligand>
</feature>
<keyword evidence="12" id="KW-1185">Reference proteome</keyword>
<reference evidence="11 12" key="1">
    <citation type="submission" date="2019-04" db="EMBL/GenBank/DDBJ databases">
        <authorList>
            <consortium name="Pathogen Informatics"/>
        </authorList>
    </citation>
    <scope>NUCLEOTIDE SEQUENCE [LARGE SCALE GENOMIC DNA]</scope>
    <source>
        <strain evidence="11 12">NCTC9239</strain>
    </source>
</reference>
<dbReference type="NCBIfam" id="NF002077">
    <property type="entry name" value="PRK00913.2-4"/>
    <property type="match status" value="1"/>
</dbReference>
<feature type="binding site" evidence="8">
    <location>
        <position position="248"/>
    </location>
    <ligand>
        <name>Mn(2+)</name>
        <dbReference type="ChEBI" id="CHEBI:29035"/>
        <label>2</label>
    </ligand>
</feature>
<dbReference type="InterPro" id="IPR043472">
    <property type="entry name" value="Macro_dom-like"/>
</dbReference>
<feature type="active site" evidence="8">
    <location>
        <position position="329"/>
    </location>
</feature>
<dbReference type="SUPFAM" id="SSF53187">
    <property type="entry name" value="Zn-dependent exopeptidases"/>
    <property type="match status" value="1"/>
</dbReference>
<comment type="subcellular location">
    <subcellularLocation>
        <location evidence="8">Cytoplasm</location>
    </subcellularLocation>
</comment>
<evidence type="ECO:0000256" key="7">
    <source>
        <dbReference type="ARBA" id="ARBA00023211"/>
    </source>
</evidence>
<name>A0A4P1KFF5_9CAUL</name>
<dbReference type="SUPFAM" id="SSF52949">
    <property type="entry name" value="Macro domain-like"/>
    <property type="match status" value="1"/>
</dbReference>